<feature type="compositionally biased region" description="Basic and acidic residues" evidence="9">
    <location>
        <begin position="1"/>
        <end position="18"/>
    </location>
</feature>
<dbReference type="GO" id="GO:0006364">
    <property type="term" value="P:rRNA processing"/>
    <property type="evidence" value="ECO:0007669"/>
    <property type="project" value="UniProtKB-KW"/>
</dbReference>
<dbReference type="PANTHER" id="PTHR11953:SF2">
    <property type="entry name" value="EXOSOME COMPLEX COMPONENT MTR3"/>
    <property type="match status" value="1"/>
</dbReference>
<dbReference type="GO" id="GO:0005730">
    <property type="term" value="C:nucleolus"/>
    <property type="evidence" value="ECO:0007669"/>
    <property type="project" value="TreeGrafter"/>
</dbReference>
<dbReference type="InterPro" id="IPR036345">
    <property type="entry name" value="ExoRNase_PH_dom2_sf"/>
</dbReference>
<dbReference type="InterPro" id="IPR001247">
    <property type="entry name" value="ExoRNase_PH_dom1"/>
</dbReference>
<dbReference type="EMBL" id="KN831773">
    <property type="protein sequence ID" value="KIM44891.1"/>
    <property type="molecule type" value="Genomic_DNA"/>
</dbReference>
<accession>A0A0C3CM81</accession>
<evidence type="ECO:0000256" key="7">
    <source>
        <dbReference type="ARBA" id="ARBA00022884"/>
    </source>
</evidence>
<evidence type="ECO:0000313" key="12">
    <source>
        <dbReference type="EMBL" id="KIM44891.1"/>
    </source>
</evidence>
<dbReference type="GO" id="GO:0034475">
    <property type="term" value="P:U4 snRNA 3'-end processing"/>
    <property type="evidence" value="ECO:0007669"/>
    <property type="project" value="TreeGrafter"/>
</dbReference>
<keyword evidence="7" id="KW-0694">RNA-binding</keyword>
<keyword evidence="5" id="KW-0698">rRNA processing</keyword>
<dbReference type="GO" id="GO:0000176">
    <property type="term" value="C:nuclear exosome (RNase complex)"/>
    <property type="evidence" value="ECO:0007669"/>
    <property type="project" value="TreeGrafter"/>
</dbReference>
<dbReference type="HOGENOM" id="CLU_063514_1_2_1"/>
<dbReference type="InterPro" id="IPR015847">
    <property type="entry name" value="ExoRNase_PH_dom2"/>
</dbReference>
<proteinExistence type="inferred from homology"/>
<evidence type="ECO:0000259" key="10">
    <source>
        <dbReference type="Pfam" id="PF01138"/>
    </source>
</evidence>
<dbReference type="AlphaFoldDB" id="A0A0C3CM81"/>
<evidence type="ECO:0000256" key="9">
    <source>
        <dbReference type="SAM" id="MobiDB-lite"/>
    </source>
</evidence>
<dbReference type="GO" id="GO:0000177">
    <property type="term" value="C:cytoplasmic exosome (RNase complex)"/>
    <property type="evidence" value="ECO:0007669"/>
    <property type="project" value="TreeGrafter"/>
</dbReference>
<comment type="similarity">
    <text evidence="3">Belongs to the RNase PH family.</text>
</comment>
<keyword evidence="8" id="KW-0539">Nucleus</keyword>
<keyword evidence="13" id="KW-1185">Reference proteome</keyword>
<name>A0A0C3CM81_HEBCY</name>
<evidence type="ECO:0000313" key="13">
    <source>
        <dbReference type="Proteomes" id="UP000053424"/>
    </source>
</evidence>
<dbReference type="InterPro" id="IPR050080">
    <property type="entry name" value="RNase_PH"/>
</dbReference>
<evidence type="ECO:0000256" key="8">
    <source>
        <dbReference type="ARBA" id="ARBA00023242"/>
    </source>
</evidence>
<dbReference type="Gene3D" id="3.30.230.70">
    <property type="entry name" value="GHMP Kinase, N-terminal domain"/>
    <property type="match status" value="1"/>
</dbReference>
<dbReference type="Pfam" id="PF01138">
    <property type="entry name" value="RNase_PH"/>
    <property type="match status" value="1"/>
</dbReference>
<dbReference type="GO" id="GO:0016075">
    <property type="term" value="P:rRNA catabolic process"/>
    <property type="evidence" value="ECO:0007669"/>
    <property type="project" value="TreeGrafter"/>
</dbReference>
<dbReference type="OrthoDB" id="2504340at2759"/>
<evidence type="ECO:0000259" key="11">
    <source>
        <dbReference type="Pfam" id="PF03725"/>
    </source>
</evidence>
<dbReference type="GO" id="GO:0071051">
    <property type="term" value="P:poly(A)-dependent snoRNA 3'-end processing"/>
    <property type="evidence" value="ECO:0007669"/>
    <property type="project" value="TreeGrafter"/>
</dbReference>
<reference evidence="12 13" key="1">
    <citation type="submission" date="2014-04" db="EMBL/GenBank/DDBJ databases">
        <authorList>
            <consortium name="DOE Joint Genome Institute"/>
            <person name="Kuo A."/>
            <person name="Gay G."/>
            <person name="Dore J."/>
            <person name="Kohler A."/>
            <person name="Nagy L.G."/>
            <person name="Floudas D."/>
            <person name="Copeland A."/>
            <person name="Barry K.W."/>
            <person name="Cichocki N."/>
            <person name="Veneault-Fourrey C."/>
            <person name="LaButti K."/>
            <person name="Lindquist E.A."/>
            <person name="Lipzen A."/>
            <person name="Lundell T."/>
            <person name="Morin E."/>
            <person name="Murat C."/>
            <person name="Sun H."/>
            <person name="Tunlid A."/>
            <person name="Henrissat B."/>
            <person name="Grigoriev I.V."/>
            <person name="Hibbett D.S."/>
            <person name="Martin F."/>
            <person name="Nordberg H.P."/>
            <person name="Cantor M.N."/>
            <person name="Hua S.X."/>
        </authorList>
    </citation>
    <scope>NUCLEOTIDE SEQUENCE [LARGE SCALE GENOMIC DNA]</scope>
    <source>
        <strain evidence="13">h7</strain>
    </source>
</reference>
<dbReference type="GO" id="GO:0071028">
    <property type="term" value="P:nuclear mRNA surveillance"/>
    <property type="evidence" value="ECO:0007669"/>
    <property type="project" value="TreeGrafter"/>
</dbReference>
<keyword evidence="6" id="KW-0271">Exosome</keyword>
<organism evidence="12 13">
    <name type="scientific">Hebeloma cylindrosporum</name>
    <dbReference type="NCBI Taxonomy" id="76867"/>
    <lineage>
        <taxon>Eukaryota</taxon>
        <taxon>Fungi</taxon>
        <taxon>Dikarya</taxon>
        <taxon>Basidiomycota</taxon>
        <taxon>Agaricomycotina</taxon>
        <taxon>Agaricomycetes</taxon>
        <taxon>Agaricomycetidae</taxon>
        <taxon>Agaricales</taxon>
        <taxon>Agaricineae</taxon>
        <taxon>Hymenogastraceae</taxon>
        <taxon>Hebeloma</taxon>
    </lineage>
</organism>
<dbReference type="PANTHER" id="PTHR11953">
    <property type="entry name" value="EXOSOME COMPLEX COMPONENT"/>
    <property type="match status" value="1"/>
</dbReference>
<evidence type="ECO:0000256" key="6">
    <source>
        <dbReference type="ARBA" id="ARBA00022835"/>
    </source>
</evidence>
<feature type="domain" description="Exoribonuclease phosphorolytic" evidence="11">
    <location>
        <begin position="175"/>
        <end position="236"/>
    </location>
</feature>
<dbReference type="SUPFAM" id="SSF55666">
    <property type="entry name" value="Ribonuclease PH domain 2-like"/>
    <property type="match status" value="1"/>
</dbReference>
<evidence type="ECO:0000256" key="4">
    <source>
        <dbReference type="ARBA" id="ARBA00022490"/>
    </source>
</evidence>
<dbReference type="Pfam" id="PF03725">
    <property type="entry name" value="RNase_PH_C"/>
    <property type="match status" value="1"/>
</dbReference>
<dbReference type="Proteomes" id="UP000053424">
    <property type="component" value="Unassembled WGS sequence"/>
</dbReference>
<evidence type="ECO:0000256" key="1">
    <source>
        <dbReference type="ARBA" id="ARBA00004123"/>
    </source>
</evidence>
<evidence type="ECO:0000256" key="5">
    <source>
        <dbReference type="ARBA" id="ARBA00022552"/>
    </source>
</evidence>
<feature type="region of interest" description="Disordered" evidence="9">
    <location>
        <begin position="1"/>
        <end position="41"/>
    </location>
</feature>
<keyword evidence="4" id="KW-0963">Cytoplasm</keyword>
<dbReference type="CDD" id="cd11371">
    <property type="entry name" value="RNase_PH_MTR3"/>
    <property type="match status" value="1"/>
</dbReference>
<comment type="subcellular location">
    <subcellularLocation>
        <location evidence="2">Cytoplasm</location>
    </subcellularLocation>
    <subcellularLocation>
        <location evidence="1">Nucleus</location>
    </subcellularLocation>
</comment>
<evidence type="ECO:0000256" key="2">
    <source>
        <dbReference type="ARBA" id="ARBA00004496"/>
    </source>
</evidence>
<reference evidence="13" key="2">
    <citation type="submission" date="2015-01" db="EMBL/GenBank/DDBJ databases">
        <title>Evolutionary Origins and Diversification of the Mycorrhizal Mutualists.</title>
        <authorList>
            <consortium name="DOE Joint Genome Institute"/>
            <consortium name="Mycorrhizal Genomics Consortium"/>
            <person name="Kohler A."/>
            <person name="Kuo A."/>
            <person name="Nagy L.G."/>
            <person name="Floudas D."/>
            <person name="Copeland A."/>
            <person name="Barry K.W."/>
            <person name="Cichocki N."/>
            <person name="Veneault-Fourrey C."/>
            <person name="LaButti K."/>
            <person name="Lindquist E.A."/>
            <person name="Lipzen A."/>
            <person name="Lundell T."/>
            <person name="Morin E."/>
            <person name="Murat C."/>
            <person name="Riley R."/>
            <person name="Ohm R."/>
            <person name="Sun H."/>
            <person name="Tunlid A."/>
            <person name="Henrissat B."/>
            <person name="Grigoriev I.V."/>
            <person name="Hibbett D.S."/>
            <person name="Martin F."/>
        </authorList>
    </citation>
    <scope>NUCLEOTIDE SEQUENCE [LARGE SCALE GENOMIC DNA]</scope>
    <source>
        <strain evidence="13">h7</strain>
    </source>
</reference>
<dbReference type="STRING" id="686832.A0A0C3CM81"/>
<feature type="domain" description="Exoribonuclease phosphorolytic" evidence="10">
    <location>
        <begin position="44"/>
        <end position="172"/>
    </location>
</feature>
<gene>
    <name evidence="12" type="ORF">M413DRAFT_442860</name>
</gene>
<evidence type="ECO:0000256" key="3">
    <source>
        <dbReference type="ARBA" id="ARBA00006678"/>
    </source>
</evidence>
<dbReference type="InterPro" id="IPR020568">
    <property type="entry name" value="Ribosomal_Su5_D2-typ_SF"/>
</dbReference>
<dbReference type="SUPFAM" id="SSF54211">
    <property type="entry name" value="Ribosomal protein S5 domain 2-like"/>
    <property type="match status" value="1"/>
</dbReference>
<dbReference type="GO" id="GO:0003723">
    <property type="term" value="F:RNA binding"/>
    <property type="evidence" value="ECO:0007669"/>
    <property type="project" value="UniProtKB-KW"/>
</dbReference>
<protein>
    <submittedName>
        <fullName evidence="12">Uncharacterized protein</fullName>
    </submittedName>
</protein>
<dbReference type="InterPro" id="IPR027408">
    <property type="entry name" value="PNPase/RNase_PH_dom_sf"/>
</dbReference>
<sequence length="259" mass="27669">MAQPAFDRRRINGPEESHPPVFIDEEPSQTRSVKSRKGRASSDIRPIFLQPGLISQATGSAYIETERTKIACAVYGPRQSKGTGFHEIGRLNVEVKFAPYSCQDRRAPMRDAEDRSIAMAVHQAIVSSVRLETFPKATLDIFITVIETDGLEGCVAAGSIAASTALVHAGVEVFGLVVSCSAAAVGDEIWLDPTDEESKISGGTLVLSCIPALTSITSVWQTGRMSPKEILGCIDTCQSRCNDIHGVVAQALSSPNVPG</sequence>